<evidence type="ECO:0000256" key="1">
    <source>
        <dbReference type="ARBA" id="ARBA00004651"/>
    </source>
</evidence>
<dbReference type="GO" id="GO:0006865">
    <property type="term" value="P:amino acid transport"/>
    <property type="evidence" value="ECO:0007669"/>
    <property type="project" value="UniProtKB-KW"/>
</dbReference>
<keyword evidence="4 8" id="KW-0812">Transmembrane</keyword>
<evidence type="ECO:0000256" key="5">
    <source>
        <dbReference type="ARBA" id="ARBA00022970"/>
    </source>
</evidence>
<reference evidence="10 11" key="1">
    <citation type="submission" date="2016-10" db="EMBL/GenBank/DDBJ databases">
        <authorList>
            <person name="de Groot N.N."/>
        </authorList>
    </citation>
    <scope>NUCLEOTIDE SEQUENCE [LARGE SCALE GENOMIC DNA]</scope>
    <source>
        <strain evidence="10 11">DSM 797</strain>
    </source>
</reference>
<feature type="transmembrane region" description="Helical" evidence="8">
    <location>
        <begin position="171"/>
        <end position="192"/>
    </location>
</feature>
<feature type="domain" description="ABC transmembrane type-1" evidence="9">
    <location>
        <begin position="1"/>
        <end position="192"/>
    </location>
</feature>
<dbReference type="PROSITE" id="PS50928">
    <property type="entry name" value="ABC_TM1"/>
    <property type="match status" value="1"/>
</dbReference>
<evidence type="ECO:0000313" key="11">
    <source>
        <dbReference type="Proteomes" id="UP000199068"/>
    </source>
</evidence>
<protein>
    <submittedName>
        <fullName evidence="10">Amino acid ABC transporter membrane protein, PAAT family</fullName>
    </submittedName>
</protein>
<keyword evidence="11" id="KW-1185">Reference proteome</keyword>
<evidence type="ECO:0000259" key="9">
    <source>
        <dbReference type="PROSITE" id="PS50928"/>
    </source>
</evidence>
<dbReference type="GO" id="GO:0043190">
    <property type="term" value="C:ATP-binding cassette (ABC) transporter complex"/>
    <property type="evidence" value="ECO:0007669"/>
    <property type="project" value="InterPro"/>
</dbReference>
<dbReference type="FunFam" id="1.10.3720.10:FF:000006">
    <property type="entry name" value="Glutamate/aspartate ABC transporter, permease protein GltK"/>
    <property type="match status" value="1"/>
</dbReference>
<dbReference type="Proteomes" id="UP000199068">
    <property type="component" value="Unassembled WGS sequence"/>
</dbReference>
<comment type="subcellular location">
    <subcellularLocation>
        <location evidence="1 8">Cell membrane</location>
        <topology evidence="1 8">Multi-pass membrane protein</topology>
    </subcellularLocation>
</comment>
<dbReference type="RefSeq" id="WP_092724764.1">
    <property type="nucleotide sequence ID" value="NZ_FNGW01000003.1"/>
</dbReference>
<dbReference type="PANTHER" id="PTHR30614">
    <property type="entry name" value="MEMBRANE COMPONENT OF AMINO ACID ABC TRANSPORTER"/>
    <property type="match status" value="1"/>
</dbReference>
<evidence type="ECO:0000256" key="7">
    <source>
        <dbReference type="ARBA" id="ARBA00023136"/>
    </source>
</evidence>
<keyword evidence="2 8" id="KW-0813">Transport</keyword>
<sequence length="203" mass="22993">MLQGLSITISVFLMTLIISIPLGIFITFFRLSKNQLISRLAKTYILIIRGTPLLLQLIFIFFGLPLLGIVFDRYTAAIIAFSLNYAAYFAEIFRGGINTIDKGQYEGALVLGFSKFDMYKKIIVPQVIKNILPAMSNEIITLIKDTAIVYTIGLNDILRIAQIKQNQQASLIPLIQAGLVYIIIIAVLTQIFKQIEKRYSYYR</sequence>
<accession>A0A1G9M437</accession>
<dbReference type="GO" id="GO:0022857">
    <property type="term" value="F:transmembrane transporter activity"/>
    <property type="evidence" value="ECO:0007669"/>
    <property type="project" value="InterPro"/>
</dbReference>
<dbReference type="InterPro" id="IPR000515">
    <property type="entry name" value="MetI-like"/>
</dbReference>
<keyword evidence="3" id="KW-1003">Cell membrane</keyword>
<dbReference type="InterPro" id="IPR035906">
    <property type="entry name" value="MetI-like_sf"/>
</dbReference>
<evidence type="ECO:0000256" key="3">
    <source>
        <dbReference type="ARBA" id="ARBA00022475"/>
    </source>
</evidence>
<keyword evidence="7 8" id="KW-0472">Membrane</keyword>
<dbReference type="SUPFAM" id="SSF161098">
    <property type="entry name" value="MetI-like"/>
    <property type="match status" value="1"/>
</dbReference>
<evidence type="ECO:0000256" key="6">
    <source>
        <dbReference type="ARBA" id="ARBA00022989"/>
    </source>
</evidence>
<dbReference type="Pfam" id="PF00528">
    <property type="entry name" value="BPD_transp_1"/>
    <property type="match status" value="1"/>
</dbReference>
<evidence type="ECO:0000256" key="2">
    <source>
        <dbReference type="ARBA" id="ARBA00022448"/>
    </source>
</evidence>
<dbReference type="Gene3D" id="1.10.3720.10">
    <property type="entry name" value="MetI-like"/>
    <property type="match status" value="1"/>
</dbReference>
<comment type="similarity">
    <text evidence="8">Belongs to the binding-protein-dependent transport system permease family.</text>
</comment>
<keyword evidence="6 8" id="KW-1133">Transmembrane helix</keyword>
<keyword evidence="5" id="KW-0029">Amino-acid transport</keyword>
<feature type="transmembrane region" description="Helical" evidence="8">
    <location>
        <begin position="6"/>
        <end position="31"/>
    </location>
</feature>
<feature type="transmembrane region" description="Helical" evidence="8">
    <location>
        <begin position="74"/>
        <end position="93"/>
    </location>
</feature>
<dbReference type="PANTHER" id="PTHR30614:SF0">
    <property type="entry name" value="L-CYSTINE TRANSPORT SYSTEM PERMEASE PROTEIN TCYL"/>
    <property type="match status" value="1"/>
</dbReference>
<feature type="transmembrane region" description="Helical" evidence="8">
    <location>
        <begin position="43"/>
        <end position="68"/>
    </location>
</feature>
<name>A0A1G9M437_9FIRM</name>
<dbReference type="STRING" id="1121325.SAMN04515677_10350"/>
<gene>
    <name evidence="10" type="ORF">SAMN04515677_10350</name>
</gene>
<dbReference type="InterPro" id="IPR010065">
    <property type="entry name" value="AA_ABC_transptr_permease_3TM"/>
</dbReference>
<evidence type="ECO:0000313" key="10">
    <source>
        <dbReference type="EMBL" id="SDL68697.1"/>
    </source>
</evidence>
<evidence type="ECO:0000256" key="4">
    <source>
        <dbReference type="ARBA" id="ARBA00022692"/>
    </source>
</evidence>
<dbReference type="CDD" id="cd06261">
    <property type="entry name" value="TM_PBP2"/>
    <property type="match status" value="1"/>
</dbReference>
<dbReference type="InterPro" id="IPR043429">
    <property type="entry name" value="ArtM/GltK/GlnP/TcyL/YhdX-like"/>
</dbReference>
<proteinExistence type="inferred from homology"/>
<organism evidence="10 11">
    <name type="scientific">Romboutsia lituseburensis DSM 797</name>
    <dbReference type="NCBI Taxonomy" id="1121325"/>
    <lineage>
        <taxon>Bacteria</taxon>
        <taxon>Bacillati</taxon>
        <taxon>Bacillota</taxon>
        <taxon>Clostridia</taxon>
        <taxon>Peptostreptococcales</taxon>
        <taxon>Peptostreptococcaceae</taxon>
        <taxon>Romboutsia</taxon>
    </lineage>
</organism>
<dbReference type="EMBL" id="FNGW01000003">
    <property type="protein sequence ID" value="SDL68697.1"/>
    <property type="molecule type" value="Genomic_DNA"/>
</dbReference>
<dbReference type="AlphaFoldDB" id="A0A1G9M437"/>
<dbReference type="NCBIfam" id="TIGR01726">
    <property type="entry name" value="HEQRo_perm_3TM"/>
    <property type="match status" value="1"/>
</dbReference>
<evidence type="ECO:0000256" key="8">
    <source>
        <dbReference type="RuleBase" id="RU363032"/>
    </source>
</evidence>